<feature type="compositionally biased region" description="Basic and acidic residues" evidence="1">
    <location>
        <begin position="125"/>
        <end position="150"/>
    </location>
</feature>
<sequence length="150" mass="16253">MEHYPEHRPRPMRSMPDGSDRHRFLAALRASGLSVEQLWLRYFGLGGEAGKVEIEAYLSGLLPLPPLQHDLLAHAINERLDELAPPRAPYSTDLPPSAATDGCAPSAARPDGTHPDRHRPTPRTDPGHATDHDDGDRNDGAGSDRDGSSG</sequence>
<dbReference type="EMBL" id="CCSD01000066">
    <property type="protein sequence ID" value="CDZ89691.1"/>
    <property type="molecule type" value="Genomic_DNA"/>
</dbReference>
<dbReference type="KEGG" id="rrz:CS378_17020"/>
<dbReference type="OrthoDB" id="4935951at2"/>
<evidence type="ECO:0000313" key="2">
    <source>
        <dbReference type="EMBL" id="CDZ89691.1"/>
    </source>
</evidence>
<reference evidence="2 3" key="1">
    <citation type="journal article" date="2014" name="Genome Announc.">
        <title>Draft Genome Sequence of Propane- and Butane-Oxidizing Actinobacterium Rhodococcus ruber IEGM 231.</title>
        <authorList>
            <person name="Ivshina I.B."/>
            <person name="Kuyukina M.S."/>
            <person name="Krivoruchko A.V."/>
            <person name="Barbe V."/>
            <person name="Fischer C."/>
        </authorList>
    </citation>
    <scope>NUCLEOTIDE SEQUENCE [LARGE SCALE GENOMIC DNA]</scope>
</reference>
<dbReference type="AlphaFoldDB" id="A0A098BPP1"/>
<name>A0A098BPP1_9NOCA</name>
<feature type="region of interest" description="Disordered" evidence="1">
    <location>
        <begin position="84"/>
        <end position="150"/>
    </location>
</feature>
<dbReference type="eggNOG" id="COG2208">
    <property type="taxonomic scope" value="Bacteria"/>
</dbReference>
<dbReference type="Proteomes" id="UP000042997">
    <property type="component" value="Unassembled WGS sequence"/>
</dbReference>
<evidence type="ECO:0000313" key="3">
    <source>
        <dbReference type="Proteomes" id="UP000042997"/>
    </source>
</evidence>
<protein>
    <submittedName>
        <fullName evidence="2">Uncharacterized protein</fullName>
    </submittedName>
</protein>
<proteinExistence type="predicted"/>
<gene>
    <name evidence="2" type="ORF">RHRU231_540038</name>
</gene>
<organism evidence="2 3">
    <name type="scientific">Rhodococcus ruber</name>
    <dbReference type="NCBI Taxonomy" id="1830"/>
    <lineage>
        <taxon>Bacteria</taxon>
        <taxon>Bacillati</taxon>
        <taxon>Actinomycetota</taxon>
        <taxon>Actinomycetes</taxon>
        <taxon>Mycobacteriales</taxon>
        <taxon>Nocardiaceae</taxon>
        <taxon>Rhodococcus</taxon>
    </lineage>
</organism>
<accession>A0A098BPP1</accession>
<dbReference type="RefSeq" id="WP_010595936.1">
    <property type="nucleotide sequence ID" value="NZ_CP075340.1"/>
</dbReference>
<evidence type="ECO:0000256" key="1">
    <source>
        <dbReference type="SAM" id="MobiDB-lite"/>
    </source>
</evidence>